<comment type="caution">
    <text evidence="2">The sequence shown here is derived from an EMBL/GenBank/DDBJ whole genome shotgun (WGS) entry which is preliminary data.</text>
</comment>
<dbReference type="AlphaFoldDB" id="A0A164HV33"/>
<feature type="region of interest" description="Disordered" evidence="1">
    <location>
        <begin position="1"/>
        <end position="93"/>
    </location>
</feature>
<evidence type="ECO:0000313" key="2">
    <source>
        <dbReference type="EMBL" id="KZS00592.1"/>
    </source>
</evidence>
<gene>
    <name evidence="2" type="ORF">APZ42_003057</name>
</gene>
<proteinExistence type="predicted"/>
<sequence length="93" mass="9753">PVCHGRFPPTHHHRAPDARHGRSRGRHHRAGGAVFGPVGRRSGHPESGGQSAGFGHWHRAGAGHGARIPPNQHHHPGGADGLRQSGGALRPKA</sequence>
<organism evidence="2 3">
    <name type="scientific">Daphnia magna</name>
    <dbReference type="NCBI Taxonomy" id="35525"/>
    <lineage>
        <taxon>Eukaryota</taxon>
        <taxon>Metazoa</taxon>
        <taxon>Ecdysozoa</taxon>
        <taxon>Arthropoda</taxon>
        <taxon>Crustacea</taxon>
        <taxon>Branchiopoda</taxon>
        <taxon>Diplostraca</taxon>
        <taxon>Cladocera</taxon>
        <taxon>Anomopoda</taxon>
        <taxon>Daphniidae</taxon>
        <taxon>Daphnia</taxon>
    </lineage>
</organism>
<feature type="compositionally biased region" description="Basic residues" evidence="1">
    <location>
        <begin position="21"/>
        <end position="30"/>
    </location>
</feature>
<feature type="non-terminal residue" evidence="2">
    <location>
        <position position="1"/>
    </location>
</feature>
<protein>
    <submittedName>
        <fullName evidence="2">Uncharacterized protein</fullName>
    </submittedName>
</protein>
<accession>A0A164HV33</accession>
<evidence type="ECO:0000313" key="3">
    <source>
        <dbReference type="Proteomes" id="UP000076858"/>
    </source>
</evidence>
<feature type="non-terminal residue" evidence="2">
    <location>
        <position position="93"/>
    </location>
</feature>
<evidence type="ECO:0000256" key="1">
    <source>
        <dbReference type="SAM" id="MobiDB-lite"/>
    </source>
</evidence>
<name>A0A164HV33_9CRUS</name>
<keyword evidence="3" id="KW-1185">Reference proteome</keyword>
<dbReference type="EMBL" id="LRGB01009372">
    <property type="protein sequence ID" value="KZS00592.1"/>
    <property type="molecule type" value="Genomic_DNA"/>
</dbReference>
<dbReference type="Proteomes" id="UP000076858">
    <property type="component" value="Unassembled WGS sequence"/>
</dbReference>
<reference evidence="2 3" key="1">
    <citation type="submission" date="2016-03" db="EMBL/GenBank/DDBJ databases">
        <title>EvidentialGene: Evidence-directed Construction of Genes on Genomes.</title>
        <authorList>
            <person name="Gilbert D.G."/>
            <person name="Choi J.-H."/>
            <person name="Mockaitis K."/>
            <person name="Colbourne J."/>
            <person name="Pfrender M."/>
        </authorList>
    </citation>
    <scope>NUCLEOTIDE SEQUENCE [LARGE SCALE GENOMIC DNA]</scope>
    <source>
        <strain evidence="2 3">Xinb3</strain>
        <tissue evidence="2">Complete organism</tissue>
    </source>
</reference>